<dbReference type="PANTHER" id="PTHR37299">
    <property type="entry name" value="TRANSCRIPTIONAL REGULATOR-RELATED"/>
    <property type="match status" value="1"/>
</dbReference>
<sequence length="243" mass="27969">MLDIFILEDNITQQFRIERQIEAIMEKNNWAYQHLEAFAASEDIIAKASEKKSHQIFFLDLEIKGDEKQGIDVARAIREKDSTAIIAFVTTHSEFMLLTYQSLVGAIDFIDKNLNDAAFEQRLELCLKEALKHQKGNLGENSYLFETAKARIRVAYDDILYFETSPTVHRVILHTKTGQTEFYGTIAEVAKSDERLFKCHRSFVINVNNVAEFDKSTRTAYFANGSYCQVSRDKVKSLMAEMR</sequence>
<dbReference type="AlphaFoldDB" id="A0A1G9NQ33"/>
<dbReference type="InterPro" id="IPR011006">
    <property type="entry name" value="CheY-like_superfamily"/>
</dbReference>
<feature type="modified residue" description="4-aspartylphosphate" evidence="5">
    <location>
        <position position="60"/>
    </location>
</feature>
<dbReference type="Pfam" id="PF04397">
    <property type="entry name" value="LytTR"/>
    <property type="match status" value="1"/>
</dbReference>
<evidence type="ECO:0000256" key="2">
    <source>
        <dbReference type="ARBA" id="ARBA00023012"/>
    </source>
</evidence>
<evidence type="ECO:0000256" key="1">
    <source>
        <dbReference type="ARBA" id="ARBA00022490"/>
    </source>
</evidence>
<keyword evidence="1" id="KW-0963">Cytoplasm</keyword>
<evidence type="ECO:0000256" key="4">
    <source>
        <dbReference type="ARBA" id="ARBA00037164"/>
    </source>
</evidence>
<dbReference type="Gene3D" id="3.40.50.2300">
    <property type="match status" value="1"/>
</dbReference>
<dbReference type="RefSeq" id="WP_074567288.1">
    <property type="nucleotide sequence ID" value="NZ_FNGX01000007.1"/>
</dbReference>
<dbReference type="InterPro" id="IPR007492">
    <property type="entry name" value="LytTR_DNA-bd_dom"/>
</dbReference>
<keyword evidence="2" id="KW-0902">Two-component regulatory system</keyword>
<evidence type="ECO:0000259" key="6">
    <source>
        <dbReference type="PROSITE" id="PS50110"/>
    </source>
</evidence>
<dbReference type="PROSITE" id="PS50110">
    <property type="entry name" value="RESPONSE_REGULATORY"/>
    <property type="match status" value="1"/>
</dbReference>
<gene>
    <name evidence="8" type="ORF">SAMN05216400_1855</name>
</gene>
<feature type="domain" description="Response regulatory" evidence="6">
    <location>
        <begin position="3"/>
        <end position="127"/>
    </location>
</feature>
<dbReference type="Gene3D" id="2.40.50.1020">
    <property type="entry name" value="LytTr DNA-binding domain"/>
    <property type="match status" value="1"/>
</dbReference>
<dbReference type="GO" id="GO:0003677">
    <property type="term" value="F:DNA binding"/>
    <property type="evidence" value="ECO:0007669"/>
    <property type="project" value="InterPro"/>
</dbReference>
<dbReference type="PANTHER" id="PTHR37299:SF3">
    <property type="entry name" value="STAGE 0 SPORULATION PROTEIN A HOMOLOG"/>
    <property type="match status" value="1"/>
</dbReference>
<feature type="domain" description="HTH LytTR-type" evidence="7">
    <location>
        <begin position="145"/>
        <end position="243"/>
    </location>
</feature>
<dbReference type="Proteomes" id="UP000183162">
    <property type="component" value="Unassembled WGS sequence"/>
</dbReference>
<dbReference type="InterPro" id="IPR046947">
    <property type="entry name" value="LytR-like"/>
</dbReference>
<evidence type="ECO:0000313" key="8">
    <source>
        <dbReference type="EMBL" id="SDL88413.1"/>
    </source>
</evidence>
<dbReference type="GO" id="GO:0000156">
    <property type="term" value="F:phosphorelay response regulator activity"/>
    <property type="evidence" value="ECO:0007669"/>
    <property type="project" value="InterPro"/>
</dbReference>
<comment type="function">
    <text evidence="4">Required for high-level post-exponential phase expression of a series of secreted proteins.</text>
</comment>
<dbReference type="SUPFAM" id="SSF52172">
    <property type="entry name" value="CheY-like"/>
    <property type="match status" value="1"/>
</dbReference>
<keyword evidence="3" id="KW-0010">Activator</keyword>
<dbReference type="InterPro" id="IPR001789">
    <property type="entry name" value="Sig_transdc_resp-reg_receiver"/>
</dbReference>
<dbReference type="SMART" id="SM00850">
    <property type="entry name" value="LytTR"/>
    <property type="match status" value="1"/>
</dbReference>
<dbReference type="PROSITE" id="PS50930">
    <property type="entry name" value="HTH_LYTTR"/>
    <property type="match status" value="1"/>
</dbReference>
<name>A0A1G9NQ33_STREI</name>
<evidence type="ECO:0000313" key="9">
    <source>
        <dbReference type="Proteomes" id="UP000183162"/>
    </source>
</evidence>
<dbReference type="OrthoDB" id="9809318at2"/>
<dbReference type="Pfam" id="PF00072">
    <property type="entry name" value="Response_reg"/>
    <property type="match status" value="1"/>
</dbReference>
<dbReference type="CDD" id="cd17533">
    <property type="entry name" value="REC_LytTR_AgrA-like"/>
    <property type="match status" value="1"/>
</dbReference>
<dbReference type="SMART" id="SM00448">
    <property type="entry name" value="REC"/>
    <property type="match status" value="1"/>
</dbReference>
<protein>
    <submittedName>
        <fullName evidence="8">Two component transcriptional regulator, LytTR family</fullName>
    </submittedName>
</protein>
<evidence type="ECO:0000256" key="5">
    <source>
        <dbReference type="PROSITE-ProRule" id="PRU00169"/>
    </source>
</evidence>
<organism evidence="8 9">
    <name type="scientific">Streptococcus equinus</name>
    <name type="common">Streptococcus bovis</name>
    <dbReference type="NCBI Taxonomy" id="1335"/>
    <lineage>
        <taxon>Bacteria</taxon>
        <taxon>Bacillati</taxon>
        <taxon>Bacillota</taxon>
        <taxon>Bacilli</taxon>
        <taxon>Lactobacillales</taxon>
        <taxon>Streptococcaceae</taxon>
        <taxon>Streptococcus</taxon>
    </lineage>
</organism>
<accession>A0A1G9NQ33</accession>
<dbReference type="EMBL" id="FNGX01000007">
    <property type="protein sequence ID" value="SDL88413.1"/>
    <property type="molecule type" value="Genomic_DNA"/>
</dbReference>
<proteinExistence type="predicted"/>
<evidence type="ECO:0000259" key="7">
    <source>
        <dbReference type="PROSITE" id="PS50930"/>
    </source>
</evidence>
<reference evidence="8 9" key="1">
    <citation type="submission" date="2016-10" db="EMBL/GenBank/DDBJ databases">
        <authorList>
            <person name="de Groot N.N."/>
        </authorList>
    </citation>
    <scope>NUCLEOTIDE SEQUENCE [LARGE SCALE GENOMIC DNA]</scope>
    <source>
        <strain evidence="8 9">Sb09</strain>
    </source>
</reference>
<evidence type="ECO:0000256" key="3">
    <source>
        <dbReference type="ARBA" id="ARBA00023159"/>
    </source>
</evidence>
<keyword evidence="5" id="KW-0597">Phosphoprotein</keyword>